<dbReference type="AlphaFoldDB" id="A0A4Z0CDJ7"/>
<dbReference type="InterPro" id="IPR001789">
    <property type="entry name" value="Sig_transdc_resp-reg_receiver"/>
</dbReference>
<keyword evidence="1 2" id="KW-0597">Phosphoprotein</keyword>
<dbReference type="GO" id="GO:0000160">
    <property type="term" value="P:phosphorelay signal transduction system"/>
    <property type="evidence" value="ECO:0007669"/>
    <property type="project" value="InterPro"/>
</dbReference>
<keyword evidence="5" id="KW-1185">Reference proteome</keyword>
<organism evidence="4 5">
    <name type="scientific">Ramlibacter humi</name>
    <dbReference type="NCBI Taxonomy" id="2530451"/>
    <lineage>
        <taxon>Bacteria</taxon>
        <taxon>Pseudomonadati</taxon>
        <taxon>Pseudomonadota</taxon>
        <taxon>Betaproteobacteria</taxon>
        <taxon>Burkholderiales</taxon>
        <taxon>Comamonadaceae</taxon>
        <taxon>Ramlibacter</taxon>
    </lineage>
</organism>
<evidence type="ECO:0000259" key="3">
    <source>
        <dbReference type="PROSITE" id="PS50110"/>
    </source>
</evidence>
<dbReference type="InterPro" id="IPR011006">
    <property type="entry name" value="CheY-like_superfamily"/>
</dbReference>
<comment type="caution">
    <text evidence="4">The sequence shown here is derived from an EMBL/GenBank/DDBJ whole genome shotgun (WGS) entry which is preliminary data.</text>
</comment>
<dbReference type="PANTHER" id="PTHR44591:SF3">
    <property type="entry name" value="RESPONSE REGULATORY DOMAIN-CONTAINING PROTEIN"/>
    <property type="match status" value="1"/>
</dbReference>
<dbReference type="SUPFAM" id="SSF52172">
    <property type="entry name" value="CheY-like"/>
    <property type="match status" value="1"/>
</dbReference>
<evidence type="ECO:0000256" key="2">
    <source>
        <dbReference type="PROSITE-ProRule" id="PRU00169"/>
    </source>
</evidence>
<proteinExistence type="predicted"/>
<reference evidence="4 5" key="1">
    <citation type="submission" date="2019-03" db="EMBL/GenBank/DDBJ databases">
        <title>Ramlibacter sp. 18x22-1, whole genome shotgun sequence.</title>
        <authorList>
            <person name="Zhang X."/>
            <person name="Feng G."/>
            <person name="Zhu H."/>
        </authorList>
    </citation>
    <scope>NUCLEOTIDE SEQUENCE [LARGE SCALE GENOMIC DNA]</scope>
    <source>
        <strain evidence="4 5">18x22-1</strain>
    </source>
</reference>
<dbReference type="Pfam" id="PF00072">
    <property type="entry name" value="Response_reg"/>
    <property type="match status" value="1"/>
</dbReference>
<dbReference type="EMBL" id="SMLK01000001">
    <property type="protein sequence ID" value="TFZ08385.1"/>
    <property type="molecule type" value="Genomic_DNA"/>
</dbReference>
<protein>
    <submittedName>
        <fullName evidence="4">Response regulator</fullName>
    </submittedName>
</protein>
<accession>A0A4Z0CDJ7</accession>
<feature type="modified residue" description="4-aspartylphosphate" evidence="2">
    <location>
        <position position="51"/>
    </location>
</feature>
<dbReference type="SMART" id="SM00448">
    <property type="entry name" value="REC"/>
    <property type="match status" value="1"/>
</dbReference>
<evidence type="ECO:0000256" key="1">
    <source>
        <dbReference type="ARBA" id="ARBA00022553"/>
    </source>
</evidence>
<dbReference type="PANTHER" id="PTHR44591">
    <property type="entry name" value="STRESS RESPONSE REGULATOR PROTEIN 1"/>
    <property type="match status" value="1"/>
</dbReference>
<dbReference type="OrthoDB" id="5421695at2"/>
<dbReference type="Gene3D" id="3.40.50.2300">
    <property type="match status" value="1"/>
</dbReference>
<dbReference type="PROSITE" id="PS50110">
    <property type="entry name" value="RESPONSE_REGULATORY"/>
    <property type="match status" value="1"/>
</dbReference>
<dbReference type="InterPro" id="IPR050595">
    <property type="entry name" value="Bact_response_regulator"/>
</dbReference>
<dbReference type="Proteomes" id="UP000297839">
    <property type="component" value="Unassembled WGS sequence"/>
</dbReference>
<evidence type="ECO:0000313" key="5">
    <source>
        <dbReference type="Proteomes" id="UP000297839"/>
    </source>
</evidence>
<evidence type="ECO:0000313" key="4">
    <source>
        <dbReference type="EMBL" id="TFZ08385.1"/>
    </source>
</evidence>
<feature type="domain" description="Response regulatory" evidence="3">
    <location>
        <begin position="2"/>
        <end position="118"/>
    </location>
</feature>
<sequence>MNILIVDDDEIARMSLANILHGLGQVALAEDGEEAWEKLQGGLRPEVCCCDINMPRLDGLGLMQRVRAHPVLHDLPFVLISAASDRQTVQNAIAGGVAGYILKPYLAVQTRTLVERVLRERRASESENVLVTRRRLAIGADQLGGLLGKLRDDAAECAAALAAGGDTDARLQRLYSGTLVLGLWRGTALLKDLLSRGPAGAARAKLTLDELLRLVERQLRELGAAPAHAA</sequence>
<name>A0A4Z0CDJ7_9BURK</name>
<dbReference type="RefSeq" id="WP_135248321.1">
    <property type="nucleotide sequence ID" value="NZ_SMLK01000001.1"/>
</dbReference>
<gene>
    <name evidence="4" type="ORF">EZ216_04310</name>
</gene>